<dbReference type="Proteomes" id="UP000823388">
    <property type="component" value="Chromosome 1N"/>
</dbReference>
<evidence type="ECO:0000256" key="1">
    <source>
        <dbReference type="SAM" id="MobiDB-lite"/>
    </source>
</evidence>
<evidence type="ECO:0000313" key="3">
    <source>
        <dbReference type="Proteomes" id="UP000823388"/>
    </source>
</evidence>
<dbReference type="OrthoDB" id="688631at2759"/>
<proteinExistence type="predicted"/>
<gene>
    <name evidence="2" type="ORF">PVAP13_1NG363038</name>
</gene>
<protein>
    <submittedName>
        <fullName evidence="2">Uncharacterized protein</fullName>
    </submittedName>
</protein>
<evidence type="ECO:0000313" key="2">
    <source>
        <dbReference type="EMBL" id="KAG2652278.1"/>
    </source>
</evidence>
<feature type="compositionally biased region" description="Low complexity" evidence="1">
    <location>
        <begin position="32"/>
        <end position="49"/>
    </location>
</feature>
<organism evidence="2 3">
    <name type="scientific">Panicum virgatum</name>
    <name type="common">Blackwell switchgrass</name>
    <dbReference type="NCBI Taxonomy" id="38727"/>
    <lineage>
        <taxon>Eukaryota</taxon>
        <taxon>Viridiplantae</taxon>
        <taxon>Streptophyta</taxon>
        <taxon>Embryophyta</taxon>
        <taxon>Tracheophyta</taxon>
        <taxon>Spermatophyta</taxon>
        <taxon>Magnoliopsida</taxon>
        <taxon>Liliopsida</taxon>
        <taxon>Poales</taxon>
        <taxon>Poaceae</taxon>
        <taxon>PACMAD clade</taxon>
        <taxon>Panicoideae</taxon>
        <taxon>Panicodae</taxon>
        <taxon>Paniceae</taxon>
        <taxon>Panicinae</taxon>
        <taxon>Panicum</taxon>
        <taxon>Panicum sect. Hiantes</taxon>
    </lineage>
</organism>
<name>A0A8T0X0I7_PANVG</name>
<comment type="caution">
    <text evidence="2">The sequence shown here is derived from an EMBL/GenBank/DDBJ whole genome shotgun (WGS) entry which is preliminary data.</text>
</comment>
<keyword evidence="3" id="KW-1185">Reference proteome</keyword>
<feature type="region of interest" description="Disordered" evidence="1">
    <location>
        <begin position="32"/>
        <end position="52"/>
    </location>
</feature>
<reference evidence="2" key="1">
    <citation type="submission" date="2020-05" db="EMBL/GenBank/DDBJ databases">
        <title>WGS assembly of Panicum virgatum.</title>
        <authorList>
            <person name="Lovell J.T."/>
            <person name="Jenkins J."/>
            <person name="Shu S."/>
            <person name="Juenger T.E."/>
            <person name="Schmutz J."/>
        </authorList>
    </citation>
    <scope>NUCLEOTIDE SEQUENCE</scope>
    <source>
        <strain evidence="2">AP13</strain>
    </source>
</reference>
<dbReference type="AlphaFoldDB" id="A0A8T0X0I7"/>
<sequence length="166" mass="18280">MAASTQETQELVSPDSEELLVAPELLASYSSSSDEAAAAAKGKSTGKPAMEFTPESELNALELDDAPESEELLALDSLPPASETTVPDSLPPGAFLCPRCHLVHEDRESWNRAHSLLYPCVRCGLVHMDYWLSSPLRRDEFDCTAALAVKREMEEAEQSWRNMNNK</sequence>
<dbReference type="EMBL" id="CM029038">
    <property type="protein sequence ID" value="KAG2652278.1"/>
    <property type="molecule type" value="Genomic_DNA"/>
</dbReference>
<accession>A0A8T0X0I7</accession>